<gene>
    <name evidence="1" type="ORF">DSL72_007724</name>
</gene>
<evidence type="ECO:0000313" key="2">
    <source>
        <dbReference type="Proteomes" id="UP000672032"/>
    </source>
</evidence>
<protein>
    <submittedName>
        <fullName evidence="1">Uncharacterized protein</fullName>
    </submittedName>
</protein>
<accession>A0A8A3PIK4</accession>
<sequence length="214" mass="23927">MDIAAEDPQYDNAAIVVSTQPVPTSSKMLVFDMQHAISKTTLTQGESLCSPNVPAYMQALKGNPTVDDYEEAVQFYSRNVTHANMNHGSVYHFSNSTRSGSCINWLGASTANKTFRNLRVSFKGICSRELTPNPRDYMTVGQNDTMRLTEGFERLIAPLEVMMIRRERLTEQNQIHQSGTSLIHSMVGLKRLLNGEKALGRQLRDWVAKVKATS</sequence>
<proteinExistence type="predicted"/>
<reference evidence="1" key="1">
    <citation type="submission" date="2020-10" db="EMBL/GenBank/DDBJ databases">
        <title>Genome Sequence of Monilinia vaccinii-corymbosi Sheds Light on Mummy Berry Disease Infection of Blueberry and Mating Type.</title>
        <authorList>
            <person name="Yow A.G."/>
            <person name="Zhang Y."/>
            <person name="Bansal K."/>
            <person name="Eacker S.M."/>
            <person name="Sullivan S."/>
            <person name="Liachko I."/>
            <person name="Cubeta M.A."/>
            <person name="Rollins J.A."/>
            <person name="Ashrafi H."/>
        </authorList>
    </citation>
    <scope>NUCLEOTIDE SEQUENCE</scope>
    <source>
        <strain evidence="1">RL-1</strain>
    </source>
</reference>
<dbReference type="EMBL" id="CP063409">
    <property type="protein sequence ID" value="QSZ34865.1"/>
    <property type="molecule type" value="Genomic_DNA"/>
</dbReference>
<dbReference type="Proteomes" id="UP000672032">
    <property type="component" value="Chromosome 5"/>
</dbReference>
<keyword evidence="2" id="KW-1185">Reference proteome</keyword>
<dbReference type="AlphaFoldDB" id="A0A8A3PIK4"/>
<name>A0A8A3PIK4_9HELO</name>
<organism evidence="1 2">
    <name type="scientific">Monilinia vaccinii-corymbosi</name>
    <dbReference type="NCBI Taxonomy" id="61207"/>
    <lineage>
        <taxon>Eukaryota</taxon>
        <taxon>Fungi</taxon>
        <taxon>Dikarya</taxon>
        <taxon>Ascomycota</taxon>
        <taxon>Pezizomycotina</taxon>
        <taxon>Leotiomycetes</taxon>
        <taxon>Helotiales</taxon>
        <taxon>Sclerotiniaceae</taxon>
        <taxon>Monilinia</taxon>
    </lineage>
</organism>
<evidence type="ECO:0000313" key="1">
    <source>
        <dbReference type="EMBL" id="QSZ34865.1"/>
    </source>
</evidence>